<dbReference type="Proteomes" id="UP000450000">
    <property type="component" value="Unassembled WGS sequence"/>
</dbReference>
<reference evidence="1 2" key="1">
    <citation type="submission" date="2019-09" db="EMBL/GenBank/DDBJ databases">
        <title>Genome Sequences of Streptomyces kaniharaensis ATCC 21070.</title>
        <authorList>
            <person name="Zhu W."/>
            <person name="De Crecy-Lagard V."/>
            <person name="Richards N.G."/>
        </authorList>
    </citation>
    <scope>NUCLEOTIDE SEQUENCE [LARGE SCALE GENOMIC DNA]</scope>
    <source>
        <strain evidence="1 2">SF-557</strain>
    </source>
</reference>
<dbReference type="AlphaFoldDB" id="A0A6N7L275"/>
<accession>A0A6N7L275</accession>
<evidence type="ECO:0000313" key="1">
    <source>
        <dbReference type="EMBL" id="MQS17295.1"/>
    </source>
</evidence>
<gene>
    <name evidence="1" type="ORF">F7Q99_35235</name>
</gene>
<protein>
    <submittedName>
        <fullName evidence="1">Uncharacterized protein</fullName>
    </submittedName>
</protein>
<evidence type="ECO:0000313" key="2">
    <source>
        <dbReference type="Proteomes" id="UP000450000"/>
    </source>
</evidence>
<comment type="caution">
    <text evidence="1">The sequence shown here is derived from an EMBL/GenBank/DDBJ whole genome shotgun (WGS) entry which is preliminary data.</text>
</comment>
<sequence>MPRFRFRHRGAPEAYDSELLRAWNDFCARHRISASPRCPSGDAELDAWNASHEYRERPLAQMTRLRLPAPVGRLRPGRYRWLARKYWRKNPTRLWWLGHVRDEVRSDLRAR</sequence>
<organism evidence="1 2">
    <name type="scientific">Streptomyces kaniharaensis</name>
    <dbReference type="NCBI Taxonomy" id="212423"/>
    <lineage>
        <taxon>Bacteria</taxon>
        <taxon>Bacillati</taxon>
        <taxon>Actinomycetota</taxon>
        <taxon>Actinomycetes</taxon>
        <taxon>Kitasatosporales</taxon>
        <taxon>Streptomycetaceae</taxon>
        <taxon>Streptomyces</taxon>
    </lineage>
</organism>
<dbReference type="OrthoDB" id="4336080at2"/>
<name>A0A6N7L275_9ACTN</name>
<proteinExistence type="predicted"/>
<keyword evidence="2" id="KW-1185">Reference proteome</keyword>
<dbReference type="RefSeq" id="WP_153469919.1">
    <property type="nucleotide sequence ID" value="NZ_WBOF01000004.1"/>
</dbReference>
<dbReference type="EMBL" id="WBOF01000004">
    <property type="protein sequence ID" value="MQS17295.1"/>
    <property type="molecule type" value="Genomic_DNA"/>
</dbReference>